<dbReference type="OrthoDB" id="9898931at2"/>
<accession>A0A2M9G6B2</accession>
<reference evidence="1 2" key="1">
    <citation type="submission" date="2017-11" db="EMBL/GenBank/DDBJ databases">
        <title>Draft genome sequence of Rhizobiales bacterium SY3-13.</title>
        <authorList>
            <person name="Sun C."/>
        </authorList>
    </citation>
    <scope>NUCLEOTIDE SEQUENCE [LARGE SCALE GENOMIC DNA]</scope>
    <source>
        <strain evidence="1 2">SY3-13</strain>
    </source>
</reference>
<keyword evidence="2" id="KW-1185">Reference proteome</keyword>
<dbReference type="Proteomes" id="UP000229498">
    <property type="component" value="Unassembled WGS sequence"/>
</dbReference>
<comment type="caution">
    <text evidence="1">The sequence shown here is derived from an EMBL/GenBank/DDBJ whole genome shotgun (WGS) entry which is preliminary data.</text>
</comment>
<evidence type="ECO:0000313" key="2">
    <source>
        <dbReference type="Proteomes" id="UP000229498"/>
    </source>
</evidence>
<name>A0A2M9G6B2_9PROT</name>
<sequence length="80" mass="8499">MDELPDEQVQGQLSQAAEIVTRHLDAALEECTEAGLGREVFSAAVMATLMQAMQTSLGTAASDALRDMLQMMAAGGDRQN</sequence>
<organism evidence="1 2">
    <name type="scientific">Minwuia thermotolerans</name>
    <dbReference type="NCBI Taxonomy" id="2056226"/>
    <lineage>
        <taxon>Bacteria</taxon>
        <taxon>Pseudomonadati</taxon>
        <taxon>Pseudomonadota</taxon>
        <taxon>Alphaproteobacteria</taxon>
        <taxon>Minwuiales</taxon>
        <taxon>Minwuiaceae</taxon>
        <taxon>Minwuia</taxon>
    </lineage>
</organism>
<proteinExistence type="predicted"/>
<dbReference type="EMBL" id="PHIG01000007">
    <property type="protein sequence ID" value="PJK31244.1"/>
    <property type="molecule type" value="Genomic_DNA"/>
</dbReference>
<dbReference type="RefSeq" id="WP_109796139.1">
    <property type="nucleotide sequence ID" value="NZ_PHIG01000007.1"/>
</dbReference>
<dbReference type="AlphaFoldDB" id="A0A2M9G6B2"/>
<protein>
    <submittedName>
        <fullName evidence="1">Uncharacterized protein</fullName>
    </submittedName>
</protein>
<gene>
    <name evidence="1" type="ORF">CVT23_03170</name>
</gene>
<evidence type="ECO:0000313" key="1">
    <source>
        <dbReference type="EMBL" id="PJK31244.1"/>
    </source>
</evidence>